<protein>
    <submittedName>
        <fullName evidence="1">Uncharacterized protein</fullName>
    </submittedName>
</protein>
<accession>A0A1K2HHR9</accession>
<reference evidence="1 2" key="1">
    <citation type="submission" date="2016-11" db="EMBL/GenBank/DDBJ databases">
        <authorList>
            <person name="Jaros S."/>
            <person name="Januszkiewicz K."/>
            <person name="Wedrychowicz H."/>
        </authorList>
    </citation>
    <scope>NUCLEOTIDE SEQUENCE [LARGE SCALE GENOMIC DNA]</scope>
    <source>
        <strain evidence="1 2">DSM 22330</strain>
    </source>
</reference>
<dbReference type="Proteomes" id="UP000185655">
    <property type="component" value="Unassembled WGS sequence"/>
</dbReference>
<organism evidence="1 2">
    <name type="scientific">Pseudolactococcus chungangensis CAU 28 = DSM 22330</name>
    <dbReference type="NCBI Taxonomy" id="1122154"/>
    <lineage>
        <taxon>Bacteria</taxon>
        <taxon>Bacillati</taxon>
        <taxon>Bacillota</taxon>
        <taxon>Bacilli</taxon>
        <taxon>Lactobacillales</taxon>
        <taxon>Streptococcaceae</taxon>
        <taxon>Pseudolactococcus</taxon>
    </lineage>
</organism>
<sequence>MKTEVVSKNEYGFDIDVNSYSIGNNRFTAPWLKLKLISEFSSPIPLNLLNEHRLRGNIQTKRRLDYEIVSALNLLRMHVVIY</sequence>
<proteinExistence type="predicted"/>
<evidence type="ECO:0000313" key="1">
    <source>
        <dbReference type="EMBL" id="SFZ76400.1"/>
    </source>
</evidence>
<gene>
    <name evidence="1" type="ORF">SAMN02746068_01950</name>
</gene>
<dbReference type="RefSeq" id="WP_031367062.1">
    <property type="nucleotide sequence ID" value="NZ_FPKS01000015.1"/>
</dbReference>
<evidence type="ECO:0000313" key="2">
    <source>
        <dbReference type="Proteomes" id="UP000185655"/>
    </source>
</evidence>
<dbReference type="EMBL" id="FPKS01000015">
    <property type="protein sequence ID" value="SFZ76400.1"/>
    <property type="molecule type" value="Genomic_DNA"/>
</dbReference>
<name>A0A1K2HHR9_9LACT</name>
<dbReference type="AlphaFoldDB" id="A0A1K2HHR9"/>